<dbReference type="STRING" id="456900.A0A151IJB8"/>
<organism evidence="2 3">
    <name type="scientific">Cyphomyrmex costatus</name>
    <dbReference type="NCBI Taxonomy" id="456900"/>
    <lineage>
        <taxon>Eukaryota</taxon>
        <taxon>Metazoa</taxon>
        <taxon>Ecdysozoa</taxon>
        <taxon>Arthropoda</taxon>
        <taxon>Hexapoda</taxon>
        <taxon>Insecta</taxon>
        <taxon>Pterygota</taxon>
        <taxon>Neoptera</taxon>
        <taxon>Endopterygota</taxon>
        <taxon>Hymenoptera</taxon>
        <taxon>Apocrita</taxon>
        <taxon>Aculeata</taxon>
        <taxon>Formicoidea</taxon>
        <taxon>Formicidae</taxon>
        <taxon>Myrmicinae</taxon>
        <taxon>Cyphomyrmex</taxon>
    </lineage>
</organism>
<keyword evidence="3" id="KW-1185">Reference proteome</keyword>
<dbReference type="GO" id="GO:0046983">
    <property type="term" value="F:protein dimerization activity"/>
    <property type="evidence" value="ECO:0007669"/>
    <property type="project" value="InterPro"/>
</dbReference>
<dbReference type="InterPro" id="IPR008906">
    <property type="entry name" value="HATC_C_dom"/>
</dbReference>
<dbReference type="PANTHER" id="PTHR45913">
    <property type="entry name" value="EPM2A-INTERACTING PROTEIN 1"/>
    <property type="match status" value="1"/>
</dbReference>
<feature type="domain" description="HAT C-terminal dimerisation" evidence="1">
    <location>
        <begin position="499"/>
        <end position="558"/>
    </location>
</feature>
<protein>
    <submittedName>
        <fullName evidence="2">General transcription factor II-I repeat domain-containing protein 2A</fullName>
    </submittedName>
</protein>
<sequence>FDKTWENNFFACIYNKTICLLCGYEPSVVKKFVIERHYKNKHFNEYFKYVGQEKCNIIEGLKLIYQEGLNSSSSNNNDVTSSIKAVTASYAISLLIAKHSRPFTEGDFIKKCLIEAVKSFGNSLTLAEAASIPLTNMTVASRIHSIASSIEEKLKCLLASCSYFSLCLDESTDNRHISQLGIFARIVQDDFSYIEELLDFIPLHGTTKGIDIFKDFTKCSVIVTDGAKAMLGPKTGFFGQIKQRNFKLPVIHCIIHQEALCGKAVKLCTAMKSVIKIINLIKGGQKFLFHRKFRNFLEEHDAIYTDVPLYCEVRWLSAAVCLKKFFAIRKEIFLFLQEMSIEKDDDFKSLFEDTEFLCELAFITDLTNHLSILNLKLQKTNQTIRPDCTNAHHIDSFRSKLLLFKNHLENNDLHFYPSCQVLFTEYSTNCNFKKFINLIDLLISQFDTRFTDFESLRKDLILFENPLTVKIEDQDLQFQEELCDLQNDLSLKTRPERGVEFFKFLNILNYPNLKDFALRIFSIFGSTYLCECSFSKMKNIKTDKHSSLSDTSLSSLMRTSSSNIPVDLSSLVESCKRPRRSN</sequence>
<dbReference type="Proteomes" id="UP000078542">
    <property type="component" value="Unassembled WGS sequence"/>
</dbReference>
<evidence type="ECO:0000313" key="2">
    <source>
        <dbReference type="EMBL" id="KYN03211.1"/>
    </source>
</evidence>
<dbReference type="Pfam" id="PF05699">
    <property type="entry name" value="Dimer_Tnp_hAT"/>
    <property type="match status" value="1"/>
</dbReference>
<dbReference type="InterPro" id="IPR012337">
    <property type="entry name" value="RNaseH-like_sf"/>
</dbReference>
<evidence type="ECO:0000259" key="1">
    <source>
        <dbReference type="Pfam" id="PF05699"/>
    </source>
</evidence>
<dbReference type="EMBL" id="KQ977373">
    <property type="protein sequence ID" value="KYN03211.1"/>
    <property type="molecule type" value="Genomic_DNA"/>
</dbReference>
<evidence type="ECO:0000313" key="3">
    <source>
        <dbReference type="Proteomes" id="UP000078542"/>
    </source>
</evidence>
<dbReference type="PANTHER" id="PTHR45913:SF20">
    <property type="entry name" value="GENERAL TRANSCRIPTION FACTOR II-I REPEAT DOMAIN-CONTAINING PROTEIN 2"/>
    <property type="match status" value="1"/>
</dbReference>
<dbReference type="AlphaFoldDB" id="A0A151IJB8"/>
<name>A0A151IJB8_9HYME</name>
<proteinExistence type="predicted"/>
<accession>A0A151IJB8</accession>
<dbReference type="SUPFAM" id="SSF53098">
    <property type="entry name" value="Ribonuclease H-like"/>
    <property type="match status" value="1"/>
</dbReference>
<gene>
    <name evidence="2" type="ORF">ALC62_05949</name>
</gene>
<reference evidence="2 3" key="1">
    <citation type="submission" date="2016-03" db="EMBL/GenBank/DDBJ databases">
        <title>Cyphomyrmex costatus WGS genome.</title>
        <authorList>
            <person name="Nygaard S."/>
            <person name="Hu H."/>
            <person name="Boomsma J."/>
            <person name="Zhang G."/>
        </authorList>
    </citation>
    <scope>NUCLEOTIDE SEQUENCE [LARGE SCALE GENOMIC DNA]</scope>
    <source>
        <strain evidence="2">MS0001</strain>
        <tissue evidence="2">Whole body</tissue>
    </source>
</reference>
<feature type="non-terminal residue" evidence="2">
    <location>
        <position position="1"/>
    </location>
</feature>